<dbReference type="InterPro" id="IPR046757">
    <property type="entry name" value="YL1_N"/>
</dbReference>
<reference evidence="3" key="1">
    <citation type="journal article" date="2013" name="Genetics">
        <title>The draft genome and transcriptome of Panagrellus redivivus are shaped by the harsh demands of a free-living lifestyle.</title>
        <authorList>
            <person name="Srinivasan J."/>
            <person name="Dillman A.R."/>
            <person name="Macchietto M.G."/>
            <person name="Heikkinen L."/>
            <person name="Lakso M."/>
            <person name="Fracchia K.M."/>
            <person name="Antoshechkin I."/>
            <person name="Mortazavi A."/>
            <person name="Wong G."/>
            <person name="Sternberg P.W."/>
        </authorList>
    </citation>
    <scope>NUCLEOTIDE SEQUENCE [LARGE SCALE GENOMIC DNA]</scope>
    <source>
        <strain evidence="3">MT8872</strain>
    </source>
</reference>
<feature type="domain" description="Vps72/YL1 N-terminal" evidence="2">
    <location>
        <begin position="86"/>
        <end position="198"/>
    </location>
</feature>
<accession>A0A7E4W9Y8</accession>
<feature type="region of interest" description="Disordered" evidence="1">
    <location>
        <begin position="1"/>
        <end position="118"/>
    </location>
</feature>
<feature type="compositionally biased region" description="Low complexity" evidence="1">
    <location>
        <begin position="10"/>
        <end position="25"/>
    </location>
</feature>
<organism evidence="3 4">
    <name type="scientific">Panagrellus redivivus</name>
    <name type="common">Microworm</name>
    <dbReference type="NCBI Taxonomy" id="6233"/>
    <lineage>
        <taxon>Eukaryota</taxon>
        <taxon>Metazoa</taxon>
        <taxon>Ecdysozoa</taxon>
        <taxon>Nematoda</taxon>
        <taxon>Chromadorea</taxon>
        <taxon>Rhabditida</taxon>
        <taxon>Tylenchina</taxon>
        <taxon>Panagrolaimomorpha</taxon>
        <taxon>Panagrolaimoidea</taxon>
        <taxon>Panagrolaimidae</taxon>
        <taxon>Panagrellus</taxon>
    </lineage>
</organism>
<evidence type="ECO:0000313" key="4">
    <source>
        <dbReference type="WBParaSite" id="Pan_g876.t1"/>
    </source>
</evidence>
<dbReference type="AlphaFoldDB" id="A0A7E4W9Y8"/>
<proteinExistence type="predicted"/>
<keyword evidence="3" id="KW-1185">Reference proteome</keyword>
<protein>
    <submittedName>
        <fullName evidence="4">YL1 domain-containing protein</fullName>
    </submittedName>
</protein>
<sequence>MSQRSQSIYGDGTDVSSTSDSGDVVMSERSESIVEEDTDGSSISHIDEVMVSERSESIHEDGTDGSSGSDSDSSEEVAVKTIACTRSRRAGAGNKMQELIQQAKEEDAAKAAKKAENLEGEDVAMQDIFAEVDDDMDFEEKLRITDSEPDSDFDDSENDEEDDDAGEKELQMSAKPRSIIAKSVKQRELMYKKMKTARVVEANVVDEETQARYMKEAVLVAQKNRADLVRIDSEIERVRSETLIVNAPKAHVHREDTVITKHYYDENGNPRRALYMPEGMWKPLQPSQLWLDRQKLLPPKPEGFDDMPYERV</sequence>
<name>A0A7E4W9Y8_PANRE</name>
<evidence type="ECO:0000259" key="2">
    <source>
        <dbReference type="Pfam" id="PF05764"/>
    </source>
</evidence>
<feature type="region of interest" description="Disordered" evidence="1">
    <location>
        <begin position="139"/>
        <end position="172"/>
    </location>
</feature>
<evidence type="ECO:0000256" key="1">
    <source>
        <dbReference type="SAM" id="MobiDB-lite"/>
    </source>
</evidence>
<reference evidence="4" key="2">
    <citation type="submission" date="2020-10" db="UniProtKB">
        <authorList>
            <consortium name="WormBaseParasite"/>
        </authorList>
    </citation>
    <scope>IDENTIFICATION</scope>
</reference>
<dbReference type="Proteomes" id="UP000492821">
    <property type="component" value="Unassembled WGS sequence"/>
</dbReference>
<dbReference type="WBParaSite" id="Pan_g876.t1">
    <property type="protein sequence ID" value="Pan_g876.t1"/>
    <property type="gene ID" value="Pan_g876"/>
</dbReference>
<dbReference type="Pfam" id="PF05764">
    <property type="entry name" value="YL1"/>
    <property type="match status" value="1"/>
</dbReference>
<feature type="compositionally biased region" description="Basic and acidic residues" evidence="1">
    <location>
        <begin position="45"/>
        <end position="62"/>
    </location>
</feature>
<evidence type="ECO:0000313" key="3">
    <source>
        <dbReference type="Proteomes" id="UP000492821"/>
    </source>
</evidence>
<feature type="compositionally biased region" description="Basic and acidic residues" evidence="1">
    <location>
        <begin position="103"/>
        <end position="117"/>
    </location>
</feature>
<feature type="compositionally biased region" description="Acidic residues" evidence="1">
    <location>
        <begin position="147"/>
        <end position="166"/>
    </location>
</feature>